<dbReference type="Proteomes" id="UP000027456">
    <property type="component" value="Unassembled WGS sequence"/>
</dbReference>
<gene>
    <name evidence="2" type="ORF">V565_134950</name>
</gene>
<comment type="caution">
    <text evidence="2">The sequence shown here is derived from an EMBL/GenBank/DDBJ whole genome shotgun (WGS) entry which is preliminary data.</text>
</comment>
<dbReference type="OrthoDB" id="3143540at2759"/>
<sequence>MSISLDGSLVLYSLQTLKDEGDSSPEVSHSKPVTHASDESLLDSLQDLCSESTSFPAFITTANKLAAQSNYVTSVEWRGAPHQRMHHEYVVLYVSSSPQAPPCIAIRLDRLVYLNSKVQYSLKACRFGKLGIRERWWQRNPWNLTPNNIRASTTVLAGPIGHSVADPAKGEHLRKYQYWKHVLPSTEPIPHLEQYLESARKDTCTTINEALRRYESNGLYLRNAKHGRRWAESRGLDYLHADIANVLAEAMDTGILRCMLQSFWVWLAPPQLVFFRVLRDAQVRQEYARIVEDYRTRLRRIIDSCSELDSEARARLRISWGVEELPAPSPLIVQLLDHSLSTQVCVCPYATIATLSDVASRLDTICSHMPESGASTFMCRLYTRTLMARFSDELWHGYTVSRLPVPVPVSQLRATWRRAKDSETFWAFFDITIQWLIFLALLPVDGISGIWVLIIPVFHVWMILPWSIKERVFWRRLWKVYDGSPVQAEGEVWCRDEESASLSSTKSLYNSRTSKVLSRTAEIGLEVLHD</sequence>
<keyword evidence="1" id="KW-0472">Membrane</keyword>
<keyword evidence="1" id="KW-1133">Transmembrane helix</keyword>
<accession>A0A074RLT2</accession>
<evidence type="ECO:0000256" key="1">
    <source>
        <dbReference type="SAM" id="Phobius"/>
    </source>
</evidence>
<keyword evidence="3" id="KW-1185">Reference proteome</keyword>
<evidence type="ECO:0000313" key="3">
    <source>
        <dbReference type="Proteomes" id="UP000027456"/>
    </source>
</evidence>
<feature type="transmembrane region" description="Helical" evidence="1">
    <location>
        <begin position="450"/>
        <end position="468"/>
    </location>
</feature>
<reference evidence="2 3" key="1">
    <citation type="submission" date="2013-12" db="EMBL/GenBank/DDBJ databases">
        <authorList>
            <person name="Cubeta M."/>
            <person name="Pakala S."/>
            <person name="Fedorova N."/>
            <person name="Thomas E."/>
            <person name="Dean R."/>
            <person name="Jabaji S."/>
            <person name="Neate S."/>
            <person name="Toda T."/>
            <person name="Tavantzis S."/>
            <person name="Vilgalys R."/>
            <person name="Bharathan N."/>
            <person name="Pakala S."/>
            <person name="Losada L.S."/>
            <person name="Zafar N."/>
            <person name="Nierman W."/>
        </authorList>
    </citation>
    <scope>NUCLEOTIDE SEQUENCE [LARGE SCALE GENOMIC DNA]</scope>
    <source>
        <strain evidence="2 3">123E</strain>
    </source>
</reference>
<name>A0A074RLT2_9AGAM</name>
<keyword evidence="1 2" id="KW-0812">Transmembrane</keyword>
<evidence type="ECO:0000313" key="2">
    <source>
        <dbReference type="EMBL" id="KEP48066.1"/>
    </source>
</evidence>
<organism evidence="2 3">
    <name type="scientific">Rhizoctonia solani 123E</name>
    <dbReference type="NCBI Taxonomy" id="1423351"/>
    <lineage>
        <taxon>Eukaryota</taxon>
        <taxon>Fungi</taxon>
        <taxon>Dikarya</taxon>
        <taxon>Basidiomycota</taxon>
        <taxon>Agaricomycotina</taxon>
        <taxon>Agaricomycetes</taxon>
        <taxon>Cantharellales</taxon>
        <taxon>Ceratobasidiaceae</taxon>
        <taxon>Rhizoctonia</taxon>
    </lineage>
</organism>
<dbReference type="HOGENOM" id="CLU_514025_0_0_1"/>
<dbReference type="AlphaFoldDB" id="A0A074RLT2"/>
<protein>
    <submittedName>
        <fullName evidence="2">Putative transmembrane protein</fullName>
    </submittedName>
</protein>
<dbReference type="EMBL" id="AZST01000585">
    <property type="protein sequence ID" value="KEP48066.1"/>
    <property type="molecule type" value="Genomic_DNA"/>
</dbReference>
<proteinExistence type="predicted"/>